<dbReference type="Pfam" id="PF03788">
    <property type="entry name" value="LrgA"/>
    <property type="match status" value="1"/>
</dbReference>
<feature type="transmembrane region" description="Helical" evidence="7">
    <location>
        <begin position="7"/>
        <end position="30"/>
    </location>
</feature>
<dbReference type="Proteomes" id="UP001220962">
    <property type="component" value="Chromosome"/>
</dbReference>
<dbReference type="RefSeq" id="WP_274337712.1">
    <property type="nucleotide sequence ID" value="NZ_CP118101.1"/>
</dbReference>
<dbReference type="Proteomes" id="UP001221519">
    <property type="component" value="Chromosome"/>
</dbReference>
<comment type="subcellular location">
    <subcellularLocation>
        <location evidence="1">Cell membrane</location>
        <topology evidence="1">Multi-pass membrane protein</topology>
    </subcellularLocation>
</comment>
<evidence type="ECO:0000313" key="9">
    <source>
        <dbReference type="EMBL" id="WDI02199.1"/>
    </source>
</evidence>
<keyword evidence="11" id="KW-1185">Reference proteome</keyword>
<evidence type="ECO:0000256" key="7">
    <source>
        <dbReference type="SAM" id="Phobius"/>
    </source>
</evidence>
<organism evidence="8 10">
    <name type="scientific">Paenibacillus urinalis</name>
    <dbReference type="NCBI Taxonomy" id="521520"/>
    <lineage>
        <taxon>Bacteria</taxon>
        <taxon>Bacillati</taxon>
        <taxon>Bacillota</taxon>
        <taxon>Bacilli</taxon>
        <taxon>Bacillales</taxon>
        <taxon>Paenibacillaceae</taxon>
        <taxon>Paenibacillus</taxon>
    </lineage>
</organism>
<dbReference type="PANTHER" id="PTHR33931:SF2">
    <property type="entry name" value="HOLIN-LIKE PROTEIN CIDA"/>
    <property type="match status" value="1"/>
</dbReference>
<evidence type="ECO:0000256" key="2">
    <source>
        <dbReference type="ARBA" id="ARBA00022475"/>
    </source>
</evidence>
<evidence type="ECO:0000256" key="5">
    <source>
        <dbReference type="ARBA" id="ARBA00023136"/>
    </source>
</evidence>
<dbReference type="InterPro" id="IPR005538">
    <property type="entry name" value="LrgA/CidA"/>
</dbReference>
<dbReference type="AlphaFoldDB" id="A0AAX3MYF5"/>
<dbReference type="NCBIfam" id="NF002460">
    <property type="entry name" value="PRK01658.1"/>
    <property type="match status" value="1"/>
</dbReference>
<proteinExistence type="predicted"/>
<name>A0AAX3MYF5_9BACL</name>
<evidence type="ECO:0000256" key="1">
    <source>
        <dbReference type="ARBA" id="ARBA00004651"/>
    </source>
</evidence>
<feature type="transmembrane region" description="Helical" evidence="7">
    <location>
        <begin position="67"/>
        <end position="87"/>
    </location>
</feature>
<keyword evidence="2" id="KW-1003">Cell membrane</keyword>
<keyword evidence="4 7" id="KW-1133">Transmembrane helix</keyword>
<accession>A0AAX3MYF5</accession>
<evidence type="ECO:0000313" key="8">
    <source>
        <dbReference type="EMBL" id="WDH82451.1"/>
    </source>
</evidence>
<dbReference type="PANTHER" id="PTHR33931">
    <property type="entry name" value="HOLIN-LIKE PROTEIN CIDA-RELATED"/>
    <property type="match status" value="1"/>
</dbReference>
<evidence type="ECO:0000256" key="3">
    <source>
        <dbReference type="ARBA" id="ARBA00022692"/>
    </source>
</evidence>
<evidence type="ECO:0000256" key="6">
    <source>
        <dbReference type="SAM" id="MobiDB-lite"/>
    </source>
</evidence>
<evidence type="ECO:0000313" key="10">
    <source>
        <dbReference type="Proteomes" id="UP001220962"/>
    </source>
</evidence>
<dbReference type="EMBL" id="CP118108">
    <property type="protein sequence ID" value="WDI02199.1"/>
    <property type="molecule type" value="Genomic_DNA"/>
</dbReference>
<evidence type="ECO:0000313" key="11">
    <source>
        <dbReference type="Proteomes" id="UP001221519"/>
    </source>
</evidence>
<feature type="transmembrane region" description="Helical" evidence="7">
    <location>
        <begin position="36"/>
        <end position="55"/>
    </location>
</feature>
<dbReference type="GO" id="GO:0005886">
    <property type="term" value="C:plasma membrane"/>
    <property type="evidence" value="ECO:0007669"/>
    <property type="project" value="UniProtKB-SubCell"/>
</dbReference>
<evidence type="ECO:0000256" key="4">
    <source>
        <dbReference type="ARBA" id="ARBA00022989"/>
    </source>
</evidence>
<feature type="region of interest" description="Disordered" evidence="6">
    <location>
        <begin position="130"/>
        <end position="152"/>
    </location>
</feature>
<dbReference type="EMBL" id="CP118101">
    <property type="protein sequence ID" value="WDH82451.1"/>
    <property type="molecule type" value="Genomic_DNA"/>
</dbReference>
<protein>
    <submittedName>
        <fullName evidence="8">CidA/LrgA family holin-like protein</fullName>
    </submittedName>
</protein>
<sequence length="152" mass="16625">MKQTGTILFQVVIRTILFQVVILLVISFVMNGLVQLLQLPIPGSIIGMLLLFILLKTGIVKLRWIEAGASWLLAEMLLFFIPSAVGIMNHLDLMKQSGLSILLVILISTFVVMALSGLAAQAITKRKENKPYDSPAVSPVHHSHLSAGQKNV</sequence>
<feature type="transmembrane region" description="Helical" evidence="7">
    <location>
        <begin position="99"/>
        <end position="120"/>
    </location>
</feature>
<keyword evidence="5 7" id="KW-0472">Membrane</keyword>
<reference evidence="8 11" key="1">
    <citation type="submission" date="2023-02" db="EMBL/GenBank/DDBJ databases">
        <title>Pathogen: clinical or host-associated sample.</title>
        <authorList>
            <person name="Hergert J."/>
            <person name="Casey R."/>
            <person name="Wagner J."/>
            <person name="Young E.L."/>
            <person name="Oakeson K.F."/>
        </authorList>
    </citation>
    <scope>NUCLEOTIDE SEQUENCE</scope>
    <source>
        <strain evidence="9 11">2022CK-00829</strain>
        <strain evidence="8">2022CK-00830</strain>
    </source>
</reference>
<gene>
    <name evidence="8" type="ORF">PUW23_23900</name>
    <name evidence="9" type="ORF">PUW25_23895</name>
</gene>
<keyword evidence="3 7" id="KW-0812">Transmembrane</keyword>